<dbReference type="KEGG" id="epo:Epro_0680"/>
<evidence type="ECO:0000313" key="3">
    <source>
        <dbReference type="Proteomes" id="UP000035337"/>
    </source>
</evidence>
<protein>
    <submittedName>
        <fullName evidence="2">Uncharacterized protein</fullName>
    </submittedName>
</protein>
<sequence length="267" mass="30898">MLKFFPNSAAKNKKTRFWVFLFFFISCFCIFHRSILTFFFYNIKQHAGALNTDEANAAAGELIRKALDGEKIYKVSDIEKIEERENYFRNLEWIENTLGKDFNEVKELLKMINKLEKAGFNVINKNDIEFLENKIQEISALNSKTAKKDIERARQETISFLQNKDIKERDALVREIIKSQEKEDTLLAINDALAELEDVYENTNDGKIEKSKYDLPNTDYKLLKKRILQAAKENIENEGQSGLAGYRRAAHAAMGAIKHCRRIGNGK</sequence>
<keyword evidence="1" id="KW-0812">Transmembrane</keyword>
<dbReference type="PATRIC" id="fig|1408281.3.peg.696"/>
<keyword evidence="1" id="KW-1133">Transmembrane helix</keyword>
<gene>
    <name evidence="2" type="ORF">Epro_0680</name>
</gene>
<keyword evidence="1" id="KW-0472">Membrane</keyword>
<keyword evidence="3" id="KW-1185">Reference proteome</keyword>
<proteinExistence type="predicted"/>
<name>A0A0G3WKQ3_9BACT</name>
<accession>A0A0G3WKQ3</accession>
<reference evidence="2 3" key="1">
    <citation type="submission" date="2014-09" db="EMBL/GenBank/DDBJ databases">
        <title>Complete genome sequence of Endomicrobium proavitum.</title>
        <authorList>
            <person name="Zheng H."/>
        </authorList>
    </citation>
    <scope>NUCLEOTIDE SEQUENCE [LARGE SCALE GENOMIC DNA]</scope>
    <source>
        <strain evidence="2 3">Rsa215</strain>
    </source>
</reference>
<dbReference type="AlphaFoldDB" id="A0A0G3WKQ3"/>
<dbReference type="PROSITE" id="PS51257">
    <property type="entry name" value="PROKAR_LIPOPROTEIN"/>
    <property type="match status" value="1"/>
</dbReference>
<dbReference type="Proteomes" id="UP000035337">
    <property type="component" value="Chromosome"/>
</dbReference>
<organism evidence="2 3">
    <name type="scientific">Endomicrobium proavitum</name>
    <dbReference type="NCBI Taxonomy" id="1408281"/>
    <lineage>
        <taxon>Bacteria</taxon>
        <taxon>Pseudomonadati</taxon>
        <taxon>Elusimicrobiota</taxon>
        <taxon>Endomicrobiia</taxon>
        <taxon>Endomicrobiales</taxon>
        <taxon>Endomicrobiaceae</taxon>
        <taxon>Endomicrobium</taxon>
    </lineage>
</organism>
<evidence type="ECO:0000256" key="1">
    <source>
        <dbReference type="SAM" id="Phobius"/>
    </source>
</evidence>
<dbReference type="EMBL" id="CP009498">
    <property type="protein sequence ID" value="AKL98059.1"/>
    <property type="molecule type" value="Genomic_DNA"/>
</dbReference>
<feature type="transmembrane region" description="Helical" evidence="1">
    <location>
        <begin position="20"/>
        <end position="41"/>
    </location>
</feature>
<evidence type="ECO:0000313" key="2">
    <source>
        <dbReference type="EMBL" id="AKL98059.1"/>
    </source>
</evidence>